<evidence type="ECO:0000313" key="1">
    <source>
        <dbReference type="EMBL" id="AUX22419.1"/>
    </source>
</evidence>
<sequence>MSYEESQRRIYDAEAALREGDLHRARVLYREAAELQRAFVNAQPAERVRTKSVFGASAATLFYKAGDLDEAEQLTQTLLTQTWLEQGASVKLRGLLKQIADDRASGAHGAIRQRLRMLGVLGPRPPRSPLFHDVRP</sequence>
<evidence type="ECO:0008006" key="3">
    <source>
        <dbReference type="Google" id="ProtNLM"/>
    </source>
</evidence>
<name>A0A4P2PZT4_SORCE</name>
<dbReference type="EMBL" id="CP012670">
    <property type="protein sequence ID" value="AUX22419.1"/>
    <property type="molecule type" value="Genomic_DNA"/>
</dbReference>
<proteinExistence type="predicted"/>
<dbReference type="RefSeq" id="WP_129347581.1">
    <property type="nucleotide sequence ID" value="NZ_CP012670.1"/>
</dbReference>
<reference evidence="1 2" key="1">
    <citation type="submission" date="2015-09" db="EMBL/GenBank/DDBJ databases">
        <title>Sorangium comparison.</title>
        <authorList>
            <person name="Zaburannyi N."/>
            <person name="Bunk B."/>
            <person name="Overmann J."/>
            <person name="Mueller R."/>
        </authorList>
    </citation>
    <scope>NUCLEOTIDE SEQUENCE [LARGE SCALE GENOMIC DNA]</scope>
    <source>
        <strain evidence="1 2">So ceGT47</strain>
    </source>
</reference>
<gene>
    <name evidence="1" type="ORF">SOCEGT47_029220</name>
</gene>
<evidence type="ECO:0000313" key="2">
    <source>
        <dbReference type="Proteomes" id="UP000295781"/>
    </source>
</evidence>
<dbReference type="Proteomes" id="UP000295781">
    <property type="component" value="Chromosome"/>
</dbReference>
<dbReference type="AlphaFoldDB" id="A0A4P2PZT4"/>
<organism evidence="1 2">
    <name type="scientific">Sorangium cellulosum</name>
    <name type="common">Polyangium cellulosum</name>
    <dbReference type="NCBI Taxonomy" id="56"/>
    <lineage>
        <taxon>Bacteria</taxon>
        <taxon>Pseudomonadati</taxon>
        <taxon>Myxococcota</taxon>
        <taxon>Polyangia</taxon>
        <taxon>Polyangiales</taxon>
        <taxon>Polyangiaceae</taxon>
        <taxon>Sorangium</taxon>
    </lineage>
</organism>
<accession>A0A4P2PZT4</accession>
<protein>
    <recommendedName>
        <fullName evidence="3">MalT-like TPR region domain-containing protein</fullName>
    </recommendedName>
</protein>